<dbReference type="GO" id="GO:0004674">
    <property type="term" value="F:protein serine/threonine kinase activity"/>
    <property type="evidence" value="ECO:0007669"/>
    <property type="project" value="UniProtKB-EC"/>
</dbReference>
<evidence type="ECO:0000313" key="8">
    <source>
        <dbReference type="EMBL" id="QOL51511.1"/>
    </source>
</evidence>
<protein>
    <recommendedName>
        <fullName evidence="1">non-specific serine/threonine protein kinase</fullName>
        <ecNumber evidence="1">2.7.11.1</ecNumber>
    </recommendedName>
</protein>
<dbReference type="PANTHER" id="PTHR42926:SF1">
    <property type="entry name" value="CIRCADIAN CLOCK OSCILLATOR PROTEIN KAIC 1"/>
    <property type="match status" value="1"/>
</dbReference>
<dbReference type="GO" id="GO:0005524">
    <property type="term" value="F:ATP binding"/>
    <property type="evidence" value="ECO:0007669"/>
    <property type="project" value="InterPro"/>
</dbReference>
<evidence type="ECO:0000256" key="2">
    <source>
        <dbReference type="ARBA" id="ARBA00022553"/>
    </source>
</evidence>
<dbReference type="RefSeq" id="WP_193688485.1">
    <property type="nucleotide sequence ID" value="NZ_CP062941.1"/>
</dbReference>
<dbReference type="InterPro" id="IPR014774">
    <property type="entry name" value="KaiC-like_dom"/>
</dbReference>
<dbReference type="Proteomes" id="UP000593875">
    <property type="component" value="Chromosome"/>
</dbReference>
<dbReference type="KEGG" id="mlir:LPB04_09775"/>
<dbReference type="InterPro" id="IPR010624">
    <property type="entry name" value="KaiC_dom"/>
</dbReference>
<dbReference type="Gene3D" id="3.40.50.300">
    <property type="entry name" value="P-loop containing nucleotide triphosphate hydrolases"/>
    <property type="match status" value="2"/>
</dbReference>
<dbReference type="PIRSF" id="PIRSF039117">
    <property type="entry name" value="KaiC"/>
    <property type="match status" value="1"/>
</dbReference>
<dbReference type="PANTHER" id="PTHR42926">
    <property type="match status" value="1"/>
</dbReference>
<evidence type="ECO:0000259" key="7">
    <source>
        <dbReference type="PROSITE" id="PS51146"/>
    </source>
</evidence>
<evidence type="ECO:0000256" key="4">
    <source>
        <dbReference type="ARBA" id="ARBA00022737"/>
    </source>
</evidence>
<keyword evidence="3" id="KW-0808">Transferase</keyword>
<evidence type="ECO:0000256" key="1">
    <source>
        <dbReference type="ARBA" id="ARBA00012513"/>
    </source>
</evidence>
<dbReference type="AlphaFoldDB" id="A0A7L9U8Y6"/>
<keyword evidence="6" id="KW-0378">Hydrolase</keyword>
<evidence type="ECO:0000313" key="9">
    <source>
        <dbReference type="Proteomes" id="UP000593875"/>
    </source>
</evidence>
<keyword evidence="4" id="KW-0677">Repeat</keyword>
<evidence type="ECO:0000256" key="5">
    <source>
        <dbReference type="ARBA" id="ARBA00022777"/>
    </source>
</evidence>
<sequence>MTDKLDLRPLATGVPGLDTILGGGLPELSFNIIGGAPGSGKTTFAQQIMFGLATPQRRALFFTAMGEPPVKMLRYQQQFSFFDFDKVGDAVNFISLAAQVEEGNYDAVLAQILEEVRMHSPSLVFIDSFRSFMQGARGDQQEVAALQTFVQRLVAHMTTWNATSFLIGEYTTNEADQNPIFTVADGLIWLNQYVHRNAMSRKLQVIKMRGQQQRPGLHAFRIGDAGIEIFPRILPAPEPIGAVPPLKEPVGLLSSGVPALDEMFGGGIPAGYSVLLVGPTGSGKTLLSTEFLAAGAAAGEKGVIALFERSPSQIMNEKLDAIVRSGQVAMMSVRALDLSVDEMLHELSGMIDATGATRVVLDSLSGFELAMAPEYREDFRESLYRMATVLGAKGVTVLMTSEMEDRYQELRFSPYGNAVLVDAVIMQRYVESQSELSTVISVIKVRGRKHSRQIRTFEITDDGEVRIGQGPAPFDGVLLGSPHARHS</sequence>
<evidence type="ECO:0000256" key="3">
    <source>
        <dbReference type="ARBA" id="ARBA00022679"/>
    </source>
</evidence>
<dbReference type="InterPro" id="IPR027417">
    <property type="entry name" value="P-loop_NTPase"/>
</dbReference>
<accession>A0A7L9U8Y6</accession>
<dbReference type="Pfam" id="PF06745">
    <property type="entry name" value="ATPase"/>
    <property type="match status" value="2"/>
</dbReference>
<reference evidence="8 9" key="1">
    <citation type="submission" date="2020-10" db="EMBL/GenBank/DDBJ databases">
        <title>Genome sequencing of Massilia sp. LPB0304.</title>
        <authorList>
            <person name="Kim J."/>
        </authorList>
    </citation>
    <scope>NUCLEOTIDE SEQUENCE [LARGE SCALE GENOMIC DNA]</scope>
    <source>
        <strain evidence="8 9">LPB0304</strain>
    </source>
</reference>
<keyword evidence="2" id="KW-0597">Phosphoprotein</keyword>
<dbReference type="SUPFAM" id="SSF52540">
    <property type="entry name" value="P-loop containing nucleoside triphosphate hydrolases"/>
    <property type="match status" value="2"/>
</dbReference>
<dbReference type="EMBL" id="CP062941">
    <property type="protein sequence ID" value="QOL51511.1"/>
    <property type="molecule type" value="Genomic_DNA"/>
</dbReference>
<dbReference type="EC" id="2.7.11.1" evidence="1"/>
<organism evidence="8 9">
    <name type="scientific">Massilia litorea</name>
    <dbReference type="NCBI Taxonomy" id="2769491"/>
    <lineage>
        <taxon>Bacteria</taxon>
        <taxon>Pseudomonadati</taxon>
        <taxon>Pseudomonadota</taxon>
        <taxon>Betaproteobacteria</taxon>
        <taxon>Burkholderiales</taxon>
        <taxon>Oxalobacteraceae</taxon>
        <taxon>Telluria group</taxon>
        <taxon>Massilia</taxon>
    </lineage>
</organism>
<dbReference type="InterPro" id="IPR030665">
    <property type="entry name" value="KaiC"/>
</dbReference>
<name>A0A7L9U8Y6_9BURK</name>
<gene>
    <name evidence="8" type="ORF">LPB04_09775</name>
</gene>
<dbReference type="InterPro" id="IPR051347">
    <property type="entry name" value="Circadian_clock_KaiC-rel"/>
</dbReference>
<keyword evidence="9" id="KW-1185">Reference proteome</keyword>
<feature type="domain" description="KaiC" evidence="7">
    <location>
        <begin position="251"/>
        <end position="481"/>
    </location>
</feature>
<proteinExistence type="predicted"/>
<dbReference type="PROSITE" id="PS51146">
    <property type="entry name" value="KAIC"/>
    <property type="match status" value="2"/>
</dbReference>
<evidence type="ECO:0000256" key="6">
    <source>
        <dbReference type="ARBA" id="ARBA00022801"/>
    </source>
</evidence>
<keyword evidence="5" id="KW-0418">Kinase</keyword>
<feature type="domain" description="KaiC" evidence="7">
    <location>
        <begin position="8"/>
        <end position="243"/>
    </location>
</feature>
<dbReference type="GO" id="GO:0016787">
    <property type="term" value="F:hydrolase activity"/>
    <property type="evidence" value="ECO:0007669"/>
    <property type="project" value="UniProtKB-KW"/>
</dbReference>